<keyword evidence="2 8" id="KW-0808">Transferase</keyword>
<organism evidence="11 12">
    <name type="scientific">Celeribacter neptunius</name>
    <dbReference type="NCBI Taxonomy" id="588602"/>
    <lineage>
        <taxon>Bacteria</taxon>
        <taxon>Pseudomonadati</taxon>
        <taxon>Pseudomonadota</taxon>
        <taxon>Alphaproteobacteria</taxon>
        <taxon>Rhodobacterales</taxon>
        <taxon>Roseobacteraceae</taxon>
        <taxon>Celeribacter</taxon>
    </lineage>
</organism>
<evidence type="ECO:0000313" key="12">
    <source>
        <dbReference type="Proteomes" id="UP000199630"/>
    </source>
</evidence>
<evidence type="ECO:0000256" key="5">
    <source>
        <dbReference type="ARBA" id="ARBA00022723"/>
    </source>
</evidence>
<keyword evidence="7" id="KW-0460">Magnesium</keyword>
<sequence length="383" mass="41801">MKLTAPWLDADHAQRLMAIFAEAGEQAYFVGGCVRNSLLGVPVSDLDVSSSARPEKTMELARAAGLKAVPTGIEHGTVTVVVEDEPFEITTFRHDVETDGRRAVVAFSEHVEDDAHRRDFTMNALYAAADGEIIDPLGGLADLEARRVRFIDDADQRIREDYLRILRFFRFHAWYGDDTAGLDPEGLAACAANLAGLETLSRERVGAEMVKLLSAPEPDLALGAMDQSGVLNALLPGASTKAFFLLTSMEQAPDPIVRLAALGAFDVADLLRLSKSQTRQYAALRRYAEEAQSIAEIAYRDGAKMAFDVAILRAAFFEQLLPGGLQDEIKDGEEALFPLKAKDLMPDFDGPALGSMLRQLEQDWIDSGFALDRSALLARAKEA</sequence>
<dbReference type="Gene3D" id="1.10.3090.10">
    <property type="entry name" value="cca-adding enzyme, domain 2"/>
    <property type="match status" value="1"/>
</dbReference>
<keyword evidence="6" id="KW-0547">Nucleotide-binding</keyword>
<evidence type="ECO:0000256" key="4">
    <source>
        <dbReference type="ARBA" id="ARBA00022695"/>
    </source>
</evidence>
<proteinExistence type="inferred from homology"/>
<keyword evidence="8" id="KW-0694">RNA-binding</keyword>
<feature type="domain" description="tRNA nucleotidyltransferase/poly(A) polymerase RNA and SrmB- binding" evidence="10">
    <location>
        <begin position="182"/>
        <end position="238"/>
    </location>
</feature>
<dbReference type="InterPro" id="IPR043519">
    <property type="entry name" value="NT_sf"/>
</dbReference>
<accession>A0A1I3SKP9</accession>
<dbReference type="GO" id="GO:0016779">
    <property type="term" value="F:nucleotidyltransferase activity"/>
    <property type="evidence" value="ECO:0007669"/>
    <property type="project" value="UniProtKB-KW"/>
</dbReference>
<reference evidence="12" key="1">
    <citation type="submission" date="2016-10" db="EMBL/GenBank/DDBJ databases">
        <authorList>
            <person name="Varghese N."/>
            <person name="Submissions S."/>
        </authorList>
    </citation>
    <scope>NUCLEOTIDE SEQUENCE [LARGE SCALE GENOMIC DNA]</scope>
    <source>
        <strain evidence="12">DSM 26471</strain>
    </source>
</reference>
<dbReference type="GO" id="GO:0000049">
    <property type="term" value="F:tRNA binding"/>
    <property type="evidence" value="ECO:0007669"/>
    <property type="project" value="TreeGrafter"/>
</dbReference>
<evidence type="ECO:0000256" key="3">
    <source>
        <dbReference type="ARBA" id="ARBA00022694"/>
    </source>
</evidence>
<dbReference type="InterPro" id="IPR002646">
    <property type="entry name" value="PolA_pol_head_dom"/>
</dbReference>
<evidence type="ECO:0000256" key="7">
    <source>
        <dbReference type="ARBA" id="ARBA00022842"/>
    </source>
</evidence>
<dbReference type="GO" id="GO:0000166">
    <property type="term" value="F:nucleotide binding"/>
    <property type="evidence" value="ECO:0007669"/>
    <property type="project" value="UniProtKB-KW"/>
</dbReference>
<dbReference type="RefSeq" id="WP_177213127.1">
    <property type="nucleotide sequence ID" value="NZ_FORH01000004.1"/>
</dbReference>
<dbReference type="Pfam" id="PF12627">
    <property type="entry name" value="PolyA_pol_RNAbd"/>
    <property type="match status" value="1"/>
</dbReference>
<dbReference type="Pfam" id="PF01743">
    <property type="entry name" value="PolyA_pol"/>
    <property type="match status" value="1"/>
</dbReference>
<keyword evidence="4" id="KW-0548">Nucleotidyltransferase</keyword>
<evidence type="ECO:0000256" key="8">
    <source>
        <dbReference type="RuleBase" id="RU003953"/>
    </source>
</evidence>
<dbReference type="STRING" id="588602.SAMN04487991_2505"/>
<keyword evidence="3" id="KW-0819">tRNA processing</keyword>
<keyword evidence="5" id="KW-0479">Metal-binding</keyword>
<keyword evidence="12" id="KW-1185">Reference proteome</keyword>
<dbReference type="SUPFAM" id="SSF81891">
    <property type="entry name" value="Poly A polymerase C-terminal region-like"/>
    <property type="match status" value="1"/>
</dbReference>
<evidence type="ECO:0000256" key="6">
    <source>
        <dbReference type="ARBA" id="ARBA00022741"/>
    </source>
</evidence>
<dbReference type="GO" id="GO:0046872">
    <property type="term" value="F:metal ion binding"/>
    <property type="evidence" value="ECO:0007669"/>
    <property type="project" value="UniProtKB-KW"/>
</dbReference>
<dbReference type="EMBL" id="FORH01000004">
    <property type="protein sequence ID" value="SFJ59295.1"/>
    <property type="molecule type" value="Genomic_DNA"/>
</dbReference>
<protein>
    <submittedName>
        <fullName evidence="11">Poly(A) polymerase</fullName>
    </submittedName>
</protein>
<name>A0A1I3SKP9_9RHOB</name>
<evidence type="ECO:0000259" key="10">
    <source>
        <dbReference type="Pfam" id="PF12627"/>
    </source>
</evidence>
<feature type="domain" description="Poly A polymerase head" evidence="9">
    <location>
        <begin position="27"/>
        <end position="149"/>
    </location>
</feature>
<evidence type="ECO:0000256" key="1">
    <source>
        <dbReference type="ARBA" id="ARBA00001946"/>
    </source>
</evidence>
<dbReference type="InterPro" id="IPR050264">
    <property type="entry name" value="Bact_CCA-adding_enz_type3_sf"/>
</dbReference>
<dbReference type="AlphaFoldDB" id="A0A1I3SKP9"/>
<comment type="similarity">
    <text evidence="8">Belongs to the tRNA nucleotidyltransferase/poly(A) polymerase family.</text>
</comment>
<dbReference type="PANTHER" id="PTHR46173">
    <property type="entry name" value="CCA TRNA NUCLEOTIDYLTRANSFERASE 1, MITOCHONDRIAL"/>
    <property type="match status" value="1"/>
</dbReference>
<dbReference type="CDD" id="cd05398">
    <property type="entry name" value="NT_ClassII-CCAase"/>
    <property type="match status" value="1"/>
</dbReference>
<evidence type="ECO:0000259" key="9">
    <source>
        <dbReference type="Pfam" id="PF01743"/>
    </source>
</evidence>
<dbReference type="Gene3D" id="3.30.460.10">
    <property type="entry name" value="Beta Polymerase, domain 2"/>
    <property type="match status" value="1"/>
</dbReference>
<dbReference type="GO" id="GO:0008033">
    <property type="term" value="P:tRNA processing"/>
    <property type="evidence" value="ECO:0007669"/>
    <property type="project" value="UniProtKB-KW"/>
</dbReference>
<evidence type="ECO:0000256" key="2">
    <source>
        <dbReference type="ARBA" id="ARBA00022679"/>
    </source>
</evidence>
<evidence type="ECO:0000313" key="11">
    <source>
        <dbReference type="EMBL" id="SFJ59295.1"/>
    </source>
</evidence>
<dbReference type="InterPro" id="IPR032828">
    <property type="entry name" value="PolyA_RNA-bd"/>
</dbReference>
<dbReference type="PANTHER" id="PTHR46173:SF1">
    <property type="entry name" value="CCA TRNA NUCLEOTIDYLTRANSFERASE 1, MITOCHONDRIAL"/>
    <property type="match status" value="1"/>
</dbReference>
<dbReference type="Proteomes" id="UP000199630">
    <property type="component" value="Unassembled WGS sequence"/>
</dbReference>
<gene>
    <name evidence="11" type="ORF">SAMN04487991_2505</name>
</gene>
<comment type="cofactor">
    <cofactor evidence="1">
        <name>Mg(2+)</name>
        <dbReference type="ChEBI" id="CHEBI:18420"/>
    </cofactor>
</comment>
<dbReference type="SUPFAM" id="SSF81301">
    <property type="entry name" value="Nucleotidyltransferase"/>
    <property type="match status" value="1"/>
</dbReference>